<dbReference type="Proteomes" id="UP000070366">
    <property type="component" value="Unassembled WGS sequence"/>
</dbReference>
<dbReference type="CDD" id="cd03230">
    <property type="entry name" value="ABC_DR_subfamily_A"/>
    <property type="match status" value="1"/>
</dbReference>
<dbReference type="SUPFAM" id="SSF52540">
    <property type="entry name" value="P-loop containing nucleoside triphosphate hydrolases"/>
    <property type="match status" value="1"/>
</dbReference>
<evidence type="ECO:0000313" key="5">
    <source>
        <dbReference type="Proteomes" id="UP000070366"/>
    </source>
</evidence>
<accession>A0A136Q3W3</accession>
<dbReference type="SMART" id="SM00382">
    <property type="entry name" value="AAA"/>
    <property type="match status" value="1"/>
</dbReference>
<evidence type="ECO:0000256" key="2">
    <source>
        <dbReference type="ARBA" id="ARBA00022840"/>
    </source>
</evidence>
<comment type="caution">
    <text evidence="4">The sequence shown here is derived from an EMBL/GenBank/DDBJ whole genome shotgun (WGS) entry which is preliminary data.</text>
</comment>
<sequence>MIEAKNITKNFRQVSALKRLNVSFGGNRIYGLLGRNGAGKSTLLNLIANRLIPSEGFVYVDGMPVMENDTALGRISYMSEDTLYEPSVRVRRMFEWSKLFHPEFDLAYSDTLAEKFGLDPRKKFGQLSTGYRSIAKLIATLASGAEYLLFDEPVLGLDANHRQLFYQELLMRYAEKPCTVILSTHLIEEVSALIEHVVIIKDGSILLDRPAEEIRSMGFTVSGRKEDVLAWCTGKNILGSQELGGLMLAHILGEPGGIPEPLTVTPLDLQQLFIHLTNA</sequence>
<keyword evidence="5" id="KW-1185">Reference proteome</keyword>
<dbReference type="PATRIC" id="fig|626937.4.peg.1900"/>
<dbReference type="InterPro" id="IPR027417">
    <property type="entry name" value="P-loop_NTPase"/>
</dbReference>
<dbReference type="OrthoDB" id="9804819at2"/>
<dbReference type="RefSeq" id="WP_066517993.1">
    <property type="nucleotide sequence ID" value="NZ_CABMOF010000001.1"/>
</dbReference>
<evidence type="ECO:0000313" key="4">
    <source>
        <dbReference type="EMBL" id="KXK65332.1"/>
    </source>
</evidence>
<dbReference type="GO" id="GO:0005524">
    <property type="term" value="F:ATP binding"/>
    <property type="evidence" value="ECO:0007669"/>
    <property type="project" value="UniProtKB-KW"/>
</dbReference>
<keyword evidence="2 4" id="KW-0067">ATP-binding</keyword>
<dbReference type="Gene3D" id="3.40.50.300">
    <property type="entry name" value="P-loop containing nucleotide triphosphate hydrolases"/>
    <property type="match status" value="1"/>
</dbReference>
<keyword evidence="1" id="KW-0547">Nucleotide-binding</keyword>
<dbReference type="STRING" id="626937.HMPREF3293_01922"/>
<dbReference type="Pfam" id="PF00005">
    <property type="entry name" value="ABC_tran"/>
    <property type="match status" value="1"/>
</dbReference>
<dbReference type="InterPro" id="IPR003439">
    <property type="entry name" value="ABC_transporter-like_ATP-bd"/>
</dbReference>
<evidence type="ECO:0000259" key="3">
    <source>
        <dbReference type="PROSITE" id="PS50893"/>
    </source>
</evidence>
<protein>
    <submittedName>
        <fullName evidence="4">ABC transporter, ATP-binding protein</fullName>
    </submittedName>
</protein>
<evidence type="ECO:0000256" key="1">
    <source>
        <dbReference type="ARBA" id="ARBA00022741"/>
    </source>
</evidence>
<dbReference type="EMBL" id="LSZW01000062">
    <property type="protein sequence ID" value="KXK65332.1"/>
    <property type="molecule type" value="Genomic_DNA"/>
</dbReference>
<dbReference type="AlphaFoldDB" id="A0A136Q3W3"/>
<organism evidence="4 5">
    <name type="scientific">Christensenella minuta</name>
    <dbReference type="NCBI Taxonomy" id="626937"/>
    <lineage>
        <taxon>Bacteria</taxon>
        <taxon>Bacillati</taxon>
        <taxon>Bacillota</taxon>
        <taxon>Clostridia</taxon>
        <taxon>Christensenellales</taxon>
        <taxon>Christensenellaceae</taxon>
        <taxon>Christensenella</taxon>
    </lineage>
</organism>
<reference evidence="4 5" key="1">
    <citation type="submission" date="2016-02" db="EMBL/GenBank/DDBJ databases">
        <authorList>
            <person name="Wen L."/>
            <person name="He K."/>
            <person name="Yang H."/>
        </authorList>
    </citation>
    <scope>NUCLEOTIDE SEQUENCE [LARGE SCALE GENOMIC DNA]</scope>
    <source>
        <strain evidence="4 5">DSM 22607</strain>
    </source>
</reference>
<dbReference type="GO" id="GO:0016887">
    <property type="term" value="F:ATP hydrolysis activity"/>
    <property type="evidence" value="ECO:0007669"/>
    <property type="project" value="InterPro"/>
</dbReference>
<dbReference type="KEGG" id="cmiu:B1H56_05605"/>
<dbReference type="PANTHER" id="PTHR43158:SF5">
    <property type="entry name" value="ABC TRANSPORTER, ATP-BINDING PROTEIN"/>
    <property type="match status" value="1"/>
</dbReference>
<gene>
    <name evidence="4" type="ORF">HMPREF3293_01922</name>
</gene>
<dbReference type="InterPro" id="IPR003593">
    <property type="entry name" value="AAA+_ATPase"/>
</dbReference>
<proteinExistence type="predicted"/>
<name>A0A136Q3W3_9FIRM</name>
<dbReference type="PROSITE" id="PS50893">
    <property type="entry name" value="ABC_TRANSPORTER_2"/>
    <property type="match status" value="1"/>
</dbReference>
<feature type="domain" description="ABC transporter" evidence="3">
    <location>
        <begin position="2"/>
        <end position="227"/>
    </location>
</feature>
<dbReference type="PANTHER" id="PTHR43158">
    <property type="entry name" value="SKFA PEPTIDE EXPORT ATP-BINDING PROTEIN SKFE"/>
    <property type="match status" value="1"/>
</dbReference>